<dbReference type="Pfam" id="PF00419">
    <property type="entry name" value="Fimbrial"/>
    <property type="match status" value="1"/>
</dbReference>
<comment type="caution">
    <text evidence="2">The sequence shown here is derived from an EMBL/GenBank/DDBJ whole genome shotgun (WGS) entry which is preliminary data.</text>
</comment>
<evidence type="ECO:0000313" key="2">
    <source>
        <dbReference type="EMBL" id="SQA60917.1"/>
    </source>
</evidence>
<name>A0AB38FTD5_9ENTR</name>
<accession>A0AB38FTD5</accession>
<feature type="domain" description="Fimbrial-type adhesion" evidence="1">
    <location>
        <begin position="46"/>
        <end position="190"/>
    </location>
</feature>
<protein>
    <submittedName>
        <fullName evidence="2">Fimbria A protein</fullName>
    </submittedName>
</protein>
<organism evidence="2 3">
    <name type="scientific">Yokenella regensburgei</name>
    <dbReference type="NCBI Taxonomy" id="158877"/>
    <lineage>
        <taxon>Bacteria</taxon>
        <taxon>Pseudomonadati</taxon>
        <taxon>Pseudomonadota</taxon>
        <taxon>Gammaproteobacteria</taxon>
        <taxon>Enterobacterales</taxon>
        <taxon>Enterobacteriaceae</taxon>
        <taxon>Yokenella</taxon>
    </lineage>
</organism>
<dbReference type="GO" id="GO:0043709">
    <property type="term" value="P:cell adhesion involved in single-species biofilm formation"/>
    <property type="evidence" value="ECO:0007669"/>
    <property type="project" value="TreeGrafter"/>
</dbReference>
<reference evidence="2 3" key="1">
    <citation type="submission" date="2018-06" db="EMBL/GenBank/DDBJ databases">
        <authorList>
            <consortium name="Pathogen Informatics"/>
            <person name="Doyle S."/>
        </authorList>
    </citation>
    <scope>NUCLEOTIDE SEQUENCE [LARGE SCALE GENOMIC DNA]</scope>
    <source>
        <strain evidence="2 3">NCTC11967</strain>
    </source>
</reference>
<dbReference type="Proteomes" id="UP000251313">
    <property type="component" value="Unassembled WGS sequence"/>
</dbReference>
<dbReference type="InterPro" id="IPR008966">
    <property type="entry name" value="Adhesion_dom_sf"/>
</dbReference>
<dbReference type="EMBL" id="UAVL01000001">
    <property type="protein sequence ID" value="SQA60917.1"/>
    <property type="molecule type" value="Genomic_DNA"/>
</dbReference>
<evidence type="ECO:0000259" key="1">
    <source>
        <dbReference type="Pfam" id="PF00419"/>
    </source>
</evidence>
<dbReference type="RefSeq" id="WP_006819950.1">
    <property type="nucleotide sequence ID" value="NZ_CABKQJ010000016.1"/>
</dbReference>
<gene>
    <name evidence="2" type="primary">smfA_1</name>
    <name evidence="2" type="ORF">NCTC11967_00976</name>
</gene>
<evidence type="ECO:0000313" key="3">
    <source>
        <dbReference type="Proteomes" id="UP000251313"/>
    </source>
</evidence>
<dbReference type="SUPFAM" id="SSF49401">
    <property type="entry name" value="Bacterial adhesins"/>
    <property type="match status" value="1"/>
</dbReference>
<sequence>MPKCSNLAPIQSRFRWYSILALGVLAGVAAVTAARAANEGYAQLTFSGVLSHAPCKLDIASAHQRVDFQSIPVKNFYDYDTTSRRTIIIRVLNCTFKHSQRLDVRFYGDEDGDQPGLLAVTGAARGFAIMLTNEQGQLLRINQDKVSIALQPGNNEIRVFASLKGANDAVKNKTIRMGDFHSTASFVLRYP</sequence>
<dbReference type="InterPro" id="IPR036937">
    <property type="entry name" value="Adhesion_dom_fimbrial_sf"/>
</dbReference>
<dbReference type="PANTHER" id="PTHR33420:SF26">
    <property type="entry name" value="FIMBRIAL SUBUNIT"/>
    <property type="match status" value="1"/>
</dbReference>
<dbReference type="AlphaFoldDB" id="A0AB38FTD5"/>
<dbReference type="PANTHER" id="PTHR33420">
    <property type="entry name" value="FIMBRIAL SUBUNIT ELFA-RELATED"/>
    <property type="match status" value="1"/>
</dbReference>
<dbReference type="InterPro" id="IPR000259">
    <property type="entry name" value="Adhesion_dom_fimbrial"/>
</dbReference>
<dbReference type="InterPro" id="IPR050263">
    <property type="entry name" value="Bact_Fimbrial_Adh_Pro"/>
</dbReference>
<dbReference type="Gene3D" id="2.60.40.1090">
    <property type="entry name" value="Fimbrial-type adhesion domain"/>
    <property type="match status" value="1"/>
</dbReference>
<dbReference type="GO" id="GO:0009289">
    <property type="term" value="C:pilus"/>
    <property type="evidence" value="ECO:0007669"/>
    <property type="project" value="InterPro"/>
</dbReference>
<proteinExistence type="predicted"/>